<evidence type="ECO:0000313" key="2">
    <source>
        <dbReference type="Ensembl" id="ENSATEP00000007138.1"/>
    </source>
</evidence>
<dbReference type="InParanoid" id="A0A3Q1HQ01"/>
<organism evidence="2 3">
    <name type="scientific">Anabas testudineus</name>
    <name type="common">Climbing perch</name>
    <name type="synonym">Anthias testudineus</name>
    <dbReference type="NCBI Taxonomy" id="64144"/>
    <lineage>
        <taxon>Eukaryota</taxon>
        <taxon>Metazoa</taxon>
        <taxon>Chordata</taxon>
        <taxon>Craniata</taxon>
        <taxon>Vertebrata</taxon>
        <taxon>Euteleostomi</taxon>
        <taxon>Actinopterygii</taxon>
        <taxon>Neopterygii</taxon>
        <taxon>Teleostei</taxon>
        <taxon>Neoteleostei</taxon>
        <taxon>Acanthomorphata</taxon>
        <taxon>Anabantaria</taxon>
        <taxon>Anabantiformes</taxon>
        <taxon>Anabantoidei</taxon>
        <taxon>Anabantidae</taxon>
        <taxon>Anabas</taxon>
    </lineage>
</organism>
<dbReference type="AlphaFoldDB" id="A0A3Q1HQ01"/>
<evidence type="ECO:0000313" key="3">
    <source>
        <dbReference type="Proteomes" id="UP000265040"/>
    </source>
</evidence>
<dbReference type="Ensembl" id="ENSATET00000007261.2">
    <property type="protein sequence ID" value="ENSATEP00000007138.1"/>
    <property type="gene ID" value="ENSATEG00000005037.2"/>
</dbReference>
<reference evidence="2" key="1">
    <citation type="submission" date="2021-04" db="EMBL/GenBank/DDBJ databases">
        <authorList>
            <consortium name="Wellcome Sanger Institute Data Sharing"/>
        </authorList>
    </citation>
    <scope>NUCLEOTIDE SEQUENCE [LARGE SCALE GENOMIC DNA]</scope>
</reference>
<dbReference type="Proteomes" id="UP000265040">
    <property type="component" value="Chromosome 2"/>
</dbReference>
<name>A0A3Q1HQ01_ANATE</name>
<keyword evidence="3" id="KW-1185">Reference proteome</keyword>
<dbReference type="InterPro" id="IPR016186">
    <property type="entry name" value="C-type_lectin-like/link_sf"/>
</dbReference>
<accession>A0A3Q1HQ01</accession>
<reference evidence="2" key="3">
    <citation type="submission" date="2025-09" db="UniProtKB">
        <authorList>
            <consortium name="Ensembl"/>
        </authorList>
    </citation>
    <scope>IDENTIFICATION</scope>
</reference>
<evidence type="ECO:0000259" key="1">
    <source>
        <dbReference type="PROSITE" id="PS50041"/>
    </source>
</evidence>
<dbReference type="Pfam" id="PF00059">
    <property type="entry name" value="Lectin_C"/>
    <property type="match status" value="1"/>
</dbReference>
<feature type="domain" description="C-type lectin" evidence="1">
    <location>
        <begin position="79"/>
        <end position="199"/>
    </location>
</feature>
<sequence>VDINTALVQDRRVGMQGTEPFMKIPDGFRQGTEPFMKIPDGFRQGTEPFMKIPDGFRQGTEPSVSGIQTPIVACKGEIIGENCFEFNPTPLTFQEAQASCRDLAPNAELASVTSSDLHSRLVSLVTKGGGNNPVLTWLGGTVKNQQASWVDGSEWSYSDWMPGHPNIHSDQAVCIEMFQIEESWWTAVDCELKRASICSYPITA</sequence>
<proteinExistence type="predicted"/>
<dbReference type="InterPro" id="IPR050111">
    <property type="entry name" value="C-type_lectin/snaclec_domain"/>
</dbReference>
<protein>
    <recommendedName>
        <fullName evidence="1">C-type lectin domain-containing protein</fullName>
    </recommendedName>
</protein>
<dbReference type="GeneTree" id="ENSGT00940000166048"/>
<dbReference type="SMART" id="SM00034">
    <property type="entry name" value="CLECT"/>
    <property type="match status" value="1"/>
</dbReference>
<reference evidence="2" key="2">
    <citation type="submission" date="2025-08" db="UniProtKB">
        <authorList>
            <consortium name="Ensembl"/>
        </authorList>
    </citation>
    <scope>IDENTIFICATION</scope>
</reference>
<dbReference type="PROSITE" id="PS50041">
    <property type="entry name" value="C_TYPE_LECTIN_2"/>
    <property type="match status" value="1"/>
</dbReference>
<dbReference type="PANTHER" id="PTHR22803">
    <property type="entry name" value="MANNOSE, PHOSPHOLIPASE, LECTIN RECEPTOR RELATED"/>
    <property type="match status" value="1"/>
</dbReference>
<dbReference type="OrthoDB" id="8960263at2759"/>
<dbReference type="STRING" id="64144.ENSATEP00000007138"/>
<dbReference type="InterPro" id="IPR001304">
    <property type="entry name" value="C-type_lectin-like"/>
</dbReference>
<dbReference type="SUPFAM" id="SSF56436">
    <property type="entry name" value="C-type lectin-like"/>
    <property type="match status" value="1"/>
</dbReference>
<dbReference type="InterPro" id="IPR016187">
    <property type="entry name" value="CTDL_fold"/>
</dbReference>
<dbReference type="OMA" id="IDESWWS"/>
<dbReference type="Gene3D" id="3.10.100.10">
    <property type="entry name" value="Mannose-Binding Protein A, subunit A"/>
    <property type="match status" value="1"/>
</dbReference>